<gene>
    <name evidence="1" type="ORF">LY79DRAFT_12533</name>
</gene>
<organism evidence="1 2">
    <name type="scientific">Colletotrichum navitas</name>
    <dbReference type="NCBI Taxonomy" id="681940"/>
    <lineage>
        <taxon>Eukaryota</taxon>
        <taxon>Fungi</taxon>
        <taxon>Dikarya</taxon>
        <taxon>Ascomycota</taxon>
        <taxon>Pezizomycotina</taxon>
        <taxon>Sordariomycetes</taxon>
        <taxon>Hypocreomycetidae</taxon>
        <taxon>Glomerellales</taxon>
        <taxon>Glomerellaceae</taxon>
        <taxon>Colletotrichum</taxon>
        <taxon>Colletotrichum graminicola species complex</taxon>
    </lineage>
</organism>
<keyword evidence="2" id="KW-1185">Reference proteome</keyword>
<reference evidence="1" key="1">
    <citation type="submission" date="2021-06" db="EMBL/GenBank/DDBJ databases">
        <title>Comparative genomics, transcriptomics and evolutionary studies reveal genomic signatures of adaptation to plant cell wall in hemibiotrophic fungi.</title>
        <authorList>
            <consortium name="DOE Joint Genome Institute"/>
            <person name="Baroncelli R."/>
            <person name="Diaz J.F."/>
            <person name="Benocci T."/>
            <person name="Peng M."/>
            <person name="Battaglia E."/>
            <person name="Haridas S."/>
            <person name="Andreopoulos W."/>
            <person name="Labutti K."/>
            <person name="Pangilinan J."/>
            <person name="Floch G.L."/>
            <person name="Makela M.R."/>
            <person name="Henrissat B."/>
            <person name="Grigoriev I.V."/>
            <person name="Crouch J.A."/>
            <person name="De Vries R.P."/>
            <person name="Sukno S.A."/>
            <person name="Thon M.R."/>
        </authorList>
    </citation>
    <scope>NUCLEOTIDE SEQUENCE</scope>
    <source>
        <strain evidence="1">CBS 125086</strain>
    </source>
</reference>
<evidence type="ECO:0000313" key="1">
    <source>
        <dbReference type="EMBL" id="KAK1600262.1"/>
    </source>
</evidence>
<sequence length="239" mass="26198">MQLKPYPTREHITRYDSWRPGFVFVGNSSLSAYRYRVTHRYKSAAGLTLLRRSFCPRLSHRQSGVLLPVPAWIQFALRGTCVQLASAALSSAFASKAPLSLQDRFCTAFLASSLAFPIKQVGPHFPSSALQHPPHRNIIALPPFPLQSPAWRLAFLPAMSASTSSSSSSSSYFEQTASMLSTVGAYMRLPAIASTVWPFPPPRPMDSLSSHTDTLIFLSATPPLEHSPKTMAQPPSLVV</sequence>
<dbReference type="EMBL" id="JAHLJV010000001">
    <property type="protein sequence ID" value="KAK1600262.1"/>
    <property type="molecule type" value="Genomic_DNA"/>
</dbReference>
<protein>
    <submittedName>
        <fullName evidence="1">Uncharacterized protein</fullName>
    </submittedName>
</protein>
<dbReference type="AlphaFoldDB" id="A0AAD8QCS6"/>
<dbReference type="RefSeq" id="XP_060420758.1">
    <property type="nucleotide sequence ID" value="XM_060550801.1"/>
</dbReference>
<accession>A0AAD8QCS6</accession>
<name>A0AAD8QCS6_9PEZI</name>
<evidence type="ECO:0000313" key="2">
    <source>
        <dbReference type="Proteomes" id="UP001230504"/>
    </source>
</evidence>
<dbReference type="Proteomes" id="UP001230504">
    <property type="component" value="Unassembled WGS sequence"/>
</dbReference>
<dbReference type="GeneID" id="85435041"/>
<comment type="caution">
    <text evidence="1">The sequence shown here is derived from an EMBL/GenBank/DDBJ whole genome shotgun (WGS) entry which is preliminary data.</text>
</comment>
<proteinExistence type="predicted"/>